<sequence>MHLVPLIIVMGYIILLFAVSWFSKSLAKRDGAEGYLLAGRNMPMILVAVNLAGLAIGGSSTIGVAQNAYTAGISAGWYNVAWAAGGILVGLTVAGRYRKMKIATIPELFEKYYSSAGRTIAVIGQLLVQITITSLQYVAGGAILTALLPGVFNPHTGMLTTAIVFVGITLIGGMWGVGLTHVVNVIVIYVGIIVGTLAGLSHFGGFQAIQMSLPAQGPWFKPLAGVGVMIVAAWFAVMITQAFSTQAIVQIAFSARNEKAARRGFVVGGLLIMPMGFLSAIMGIIAAAKFPGIVSSSALPKVVLSLNPIVAGITLSGLWAADVSSASGLLLGSSTLVIEDVWKRYFRPAISDKERMAASRIIVLAVSVITYLLATTVSGILNTLTIGLTLTSAYTVVLLFTMFVPGLCRRSSAFWTILTGILYLAVWEFVPATHIVPHPIYLAWPVAIATFLLVALADKRAARIPALLELVKTAE</sequence>
<feature type="transmembrane region" description="Helical" evidence="8">
    <location>
        <begin position="223"/>
        <end position="243"/>
    </location>
</feature>
<comment type="similarity">
    <text evidence="2 7">Belongs to the sodium:solute symporter (SSF) (TC 2.A.21) family.</text>
</comment>
<keyword evidence="6 8" id="KW-0472">Membrane</keyword>
<reference evidence="9" key="2">
    <citation type="submission" date="2020-01" db="EMBL/GenBank/DDBJ databases">
        <authorList>
            <person name="Hornung B."/>
        </authorList>
    </citation>
    <scope>NUCLEOTIDE SEQUENCE</scope>
    <source>
        <strain evidence="9">PacBioINE</strain>
    </source>
</reference>
<dbReference type="PANTHER" id="PTHR48086:SF7">
    <property type="entry name" value="SODIUM-SOLUTE SYMPORTER-RELATED"/>
    <property type="match status" value="1"/>
</dbReference>
<feature type="transmembrane region" description="Helical" evidence="8">
    <location>
        <begin position="412"/>
        <end position="430"/>
    </location>
</feature>
<feature type="transmembrane region" description="Helical" evidence="8">
    <location>
        <begin position="116"/>
        <end position="137"/>
    </location>
</feature>
<name>A0A8S0XYG3_9FIRM</name>
<feature type="transmembrane region" description="Helical" evidence="8">
    <location>
        <begin position="264"/>
        <end position="288"/>
    </location>
</feature>
<evidence type="ECO:0000256" key="3">
    <source>
        <dbReference type="ARBA" id="ARBA00022448"/>
    </source>
</evidence>
<feature type="transmembrane region" description="Helical" evidence="8">
    <location>
        <begin position="77"/>
        <end position="95"/>
    </location>
</feature>
<protein>
    <submittedName>
        <fullName evidence="10">Na+/solute symporter</fullName>
    </submittedName>
    <submittedName>
        <fullName evidence="9">Solute symporter family</fullName>
    </submittedName>
</protein>
<dbReference type="GO" id="GO:0005886">
    <property type="term" value="C:plasma membrane"/>
    <property type="evidence" value="ECO:0007669"/>
    <property type="project" value="TreeGrafter"/>
</dbReference>
<comment type="subcellular location">
    <subcellularLocation>
        <location evidence="1">Membrane</location>
        <topology evidence="1">Multi-pass membrane protein</topology>
    </subcellularLocation>
</comment>
<feature type="transmembrane region" description="Helical" evidence="8">
    <location>
        <begin position="380"/>
        <end position="400"/>
    </location>
</feature>
<keyword evidence="3" id="KW-0813">Transport</keyword>
<dbReference type="AlphaFoldDB" id="A0A8S0XYG3"/>
<evidence type="ECO:0000256" key="6">
    <source>
        <dbReference type="ARBA" id="ARBA00023136"/>
    </source>
</evidence>
<keyword evidence="4 8" id="KW-0812">Transmembrane</keyword>
<organism evidence="9">
    <name type="scientific">Acididesulfobacillus acetoxydans</name>
    <dbReference type="NCBI Taxonomy" id="1561005"/>
    <lineage>
        <taxon>Bacteria</taxon>
        <taxon>Bacillati</taxon>
        <taxon>Bacillota</taxon>
        <taxon>Clostridia</taxon>
        <taxon>Eubacteriales</taxon>
        <taxon>Peptococcaceae</taxon>
        <taxon>Acididesulfobacillus</taxon>
    </lineage>
</organism>
<evidence type="ECO:0000256" key="4">
    <source>
        <dbReference type="ARBA" id="ARBA00022692"/>
    </source>
</evidence>
<feature type="transmembrane region" description="Helical" evidence="8">
    <location>
        <begin position="182"/>
        <end position="203"/>
    </location>
</feature>
<evidence type="ECO:0000313" key="11">
    <source>
        <dbReference type="Proteomes" id="UP001071230"/>
    </source>
</evidence>
<dbReference type="RefSeq" id="WP_240986859.1">
    <property type="nucleotide sequence ID" value="NZ_CDGJ01000078.1"/>
</dbReference>
<dbReference type="Proteomes" id="UP000836597">
    <property type="component" value="Chromosome"/>
</dbReference>
<keyword evidence="11" id="KW-1185">Reference proteome</keyword>
<keyword evidence="5 8" id="KW-1133">Transmembrane helix</keyword>
<dbReference type="InterPro" id="IPR050277">
    <property type="entry name" value="Sodium:Solute_Symporter"/>
</dbReference>
<dbReference type="KEGG" id="aacx:DEACI_2830"/>
<evidence type="ECO:0000256" key="7">
    <source>
        <dbReference type="RuleBase" id="RU362091"/>
    </source>
</evidence>
<feature type="transmembrane region" description="Helical" evidence="8">
    <location>
        <begin position="308"/>
        <end position="337"/>
    </location>
</feature>
<evidence type="ECO:0000313" key="9">
    <source>
        <dbReference type="EMBL" id="CAA7602157.1"/>
    </source>
</evidence>
<accession>A0A8S0XYG3</accession>
<dbReference type="Gene3D" id="1.20.1730.10">
    <property type="entry name" value="Sodium/glucose cotransporter"/>
    <property type="match status" value="1"/>
</dbReference>
<feature type="transmembrane region" description="Helical" evidence="8">
    <location>
        <begin position="44"/>
        <end position="65"/>
    </location>
</feature>
<evidence type="ECO:0000256" key="2">
    <source>
        <dbReference type="ARBA" id="ARBA00006434"/>
    </source>
</evidence>
<dbReference type="EMBL" id="CDGJ01000078">
    <property type="protein sequence ID" value="CEJ07999.1"/>
    <property type="molecule type" value="Genomic_DNA"/>
</dbReference>
<dbReference type="Proteomes" id="UP001071230">
    <property type="component" value="Unassembled WGS sequence"/>
</dbReference>
<evidence type="ECO:0000256" key="8">
    <source>
        <dbReference type="SAM" id="Phobius"/>
    </source>
</evidence>
<dbReference type="Pfam" id="PF00474">
    <property type="entry name" value="SSF"/>
    <property type="match status" value="1"/>
</dbReference>
<gene>
    <name evidence="10" type="ORF">DEACI_2474</name>
    <name evidence="9" type="ORF">DEACI_2830</name>
</gene>
<dbReference type="GO" id="GO:0022857">
    <property type="term" value="F:transmembrane transporter activity"/>
    <property type="evidence" value="ECO:0007669"/>
    <property type="project" value="InterPro"/>
</dbReference>
<feature type="transmembrane region" description="Helical" evidence="8">
    <location>
        <begin position="157"/>
        <end position="175"/>
    </location>
</feature>
<evidence type="ECO:0000256" key="5">
    <source>
        <dbReference type="ARBA" id="ARBA00022989"/>
    </source>
</evidence>
<dbReference type="InterPro" id="IPR038377">
    <property type="entry name" value="Na/Glc_symporter_sf"/>
</dbReference>
<reference evidence="10" key="1">
    <citation type="submission" date="2014-11" db="EMBL/GenBank/DDBJ databases">
        <authorList>
            <person name="Hornung B.V."/>
        </authorList>
    </citation>
    <scope>NUCLEOTIDE SEQUENCE</scope>
    <source>
        <strain evidence="10">INE</strain>
    </source>
</reference>
<evidence type="ECO:0000256" key="1">
    <source>
        <dbReference type="ARBA" id="ARBA00004141"/>
    </source>
</evidence>
<dbReference type="EMBL" id="LR746496">
    <property type="protein sequence ID" value="CAA7602157.1"/>
    <property type="molecule type" value="Genomic_DNA"/>
</dbReference>
<dbReference type="PROSITE" id="PS50283">
    <property type="entry name" value="NA_SOLUT_SYMP_3"/>
    <property type="match status" value="1"/>
</dbReference>
<proteinExistence type="inferred from homology"/>
<feature type="transmembrane region" description="Helical" evidence="8">
    <location>
        <begin position="6"/>
        <end position="23"/>
    </location>
</feature>
<feature type="transmembrane region" description="Helical" evidence="8">
    <location>
        <begin position="357"/>
        <end position="374"/>
    </location>
</feature>
<evidence type="ECO:0000313" key="10">
    <source>
        <dbReference type="EMBL" id="CEJ07999.1"/>
    </source>
</evidence>
<dbReference type="CDD" id="cd10322">
    <property type="entry name" value="SLC5sbd"/>
    <property type="match status" value="1"/>
</dbReference>
<dbReference type="PANTHER" id="PTHR48086">
    <property type="entry name" value="SODIUM/PROLINE SYMPORTER-RELATED"/>
    <property type="match status" value="1"/>
</dbReference>
<dbReference type="InterPro" id="IPR001734">
    <property type="entry name" value="Na/solute_symporter"/>
</dbReference>
<feature type="transmembrane region" description="Helical" evidence="8">
    <location>
        <begin position="436"/>
        <end position="457"/>
    </location>
</feature>